<protein>
    <submittedName>
        <fullName evidence="1">Uncharacterized protein</fullName>
    </submittedName>
</protein>
<name>A0ABS7H4B0_9HYPH</name>
<evidence type="ECO:0000313" key="2">
    <source>
        <dbReference type="Proteomes" id="UP000717752"/>
    </source>
</evidence>
<proteinExistence type="predicted"/>
<dbReference type="Proteomes" id="UP000717752">
    <property type="component" value="Unassembled WGS sequence"/>
</dbReference>
<keyword evidence="2" id="KW-1185">Reference proteome</keyword>
<organism evidence="1 2">
    <name type="scientific">Rhizobium mesosinicum</name>
    <dbReference type="NCBI Taxonomy" id="335017"/>
    <lineage>
        <taxon>Bacteria</taxon>
        <taxon>Pseudomonadati</taxon>
        <taxon>Pseudomonadota</taxon>
        <taxon>Alphaproteobacteria</taxon>
        <taxon>Hyphomicrobiales</taxon>
        <taxon>Rhizobiaceae</taxon>
        <taxon>Rhizobium/Agrobacterium group</taxon>
        <taxon>Rhizobium</taxon>
    </lineage>
</organism>
<reference evidence="1 2" key="1">
    <citation type="journal article" date="2021" name="MBio">
        <title>Poor Competitiveness of Bradyrhizobium in Pigeon Pea Root Colonization in Indian Soils.</title>
        <authorList>
            <person name="Chalasani D."/>
            <person name="Basu A."/>
            <person name="Pullabhotla S.V.S.R.N."/>
            <person name="Jorrin B."/>
            <person name="Neal A.L."/>
            <person name="Poole P.S."/>
            <person name="Podile A.R."/>
            <person name="Tkacz A."/>
        </authorList>
    </citation>
    <scope>NUCLEOTIDE SEQUENCE [LARGE SCALE GENOMIC DNA]</scope>
    <source>
        <strain evidence="1 2">HU56</strain>
    </source>
</reference>
<comment type="caution">
    <text evidence="1">The sequence shown here is derived from an EMBL/GenBank/DDBJ whole genome shotgun (WGS) entry which is preliminary data.</text>
</comment>
<dbReference type="EMBL" id="JAEUAK010000021">
    <property type="protein sequence ID" value="MBW9056666.1"/>
    <property type="molecule type" value="Genomic_DNA"/>
</dbReference>
<accession>A0ABS7H4B0</accession>
<sequence length="104" mass="11687">MPIDFKGEPETPPYLRLKKRIGALLDKRAQVHHLVGHRWSFHQVGSATRPYRRTSMTTASPPARYGAVEGALASGFVTATYTTRRGMIAARLKGKRDFPRTFCN</sequence>
<gene>
    <name evidence="1" type="ORF">JNB85_30070</name>
</gene>
<evidence type="ECO:0000313" key="1">
    <source>
        <dbReference type="EMBL" id="MBW9056666.1"/>
    </source>
</evidence>